<evidence type="ECO:0000256" key="2">
    <source>
        <dbReference type="ARBA" id="ARBA00022525"/>
    </source>
</evidence>
<dbReference type="STRING" id="903984.BCR21_05225"/>
<gene>
    <name evidence="7" type="ORF">BCR21_05225</name>
</gene>
<dbReference type="PROSITE" id="PS50847">
    <property type="entry name" value="GRAM_POS_ANCHORING"/>
    <property type="match status" value="1"/>
</dbReference>
<keyword evidence="5" id="KW-0812">Transmembrane</keyword>
<keyword evidence="1" id="KW-0134">Cell wall</keyword>
<dbReference type="Pfam" id="PF00746">
    <property type="entry name" value="Gram_pos_anchor"/>
    <property type="match status" value="1"/>
</dbReference>
<dbReference type="RefSeq" id="WP_069645423.1">
    <property type="nucleotide sequence ID" value="NZ_MIJZ01000001.1"/>
</dbReference>
<evidence type="ECO:0000256" key="1">
    <source>
        <dbReference type="ARBA" id="ARBA00022512"/>
    </source>
</evidence>
<dbReference type="Proteomes" id="UP000094068">
    <property type="component" value="Unassembled WGS sequence"/>
</dbReference>
<proteinExistence type="predicted"/>
<feature type="domain" description="Gram-positive cocci surface proteins LPxTG" evidence="6">
    <location>
        <begin position="42"/>
        <end position="74"/>
    </location>
</feature>
<dbReference type="InterPro" id="IPR019931">
    <property type="entry name" value="LPXTG_anchor"/>
</dbReference>
<evidence type="ECO:0000313" key="8">
    <source>
        <dbReference type="Proteomes" id="UP000094068"/>
    </source>
</evidence>
<evidence type="ECO:0000313" key="7">
    <source>
        <dbReference type="EMBL" id="OEG14392.1"/>
    </source>
</evidence>
<name>A0A1E5GNW9_9ENTE</name>
<feature type="transmembrane region" description="Helical" evidence="5">
    <location>
        <begin position="52"/>
        <end position="70"/>
    </location>
</feature>
<keyword evidence="3" id="KW-0732">Signal</keyword>
<keyword evidence="8" id="KW-1185">Reference proteome</keyword>
<dbReference type="NCBIfam" id="TIGR01167">
    <property type="entry name" value="LPXTG_anchor"/>
    <property type="match status" value="1"/>
</dbReference>
<keyword evidence="2" id="KW-0964">Secreted</keyword>
<evidence type="ECO:0000256" key="4">
    <source>
        <dbReference type="ARBA" id="ARBA00023088"/>
    </source>
</evidence>
<comment type="caution">
    <text evidence="7">The sequence shown here is derived from an EMBL/GenBank/DDBJ whole genome shotgun (WGS) entry which is preliminary data.</text>
</comment>
<evidence type="ECO:0000256" key="3">
    <source>
        <dbReference type="ARBA" id="ARBA00022729"/>
    </source>
</evidence>
<dbReference type="OrthoDB" id="2195285at2"/>
<keyword evidence="5" id="KW-1133">Transmembrane helix</keyword>
<accession>A0A1E5GNW9</accession>
<evidence type="ECO:0000259" key="6">
    <source>
        <dbReference type="PROSITE" id="PS50847"/>
    </source>
</evidence>
<dbReference type="AlphaFoldDB" id="A0A1E5GNW9"/>
<evidence type="ECO:0000256" key="5">
    <source>
        <dbReference type="SAM" id="Phobius"/>
    </source>
</evidence>
<reference evidence="8" key="1">
    <citation type="submission" date="2016-09" db="EMBL/GenBank/DDBJ databases">
        <authorList>
            <person name="Gulvik C.A."/>
        </authorList>
    </citation>
    <scope>NUCLEOTIDE SEQUENCE [LARGE SCALE GENOMIC DNA]</scope>
    <source>
        <strain evidence="8">DSM 23328</strain>
    </source>
</reference>
<sequence length="74" mass="8389">MNINYPKIQKAYLKINQIITYVYNLNNLTQNSQKPTNTNDQLPLAGECNKKSLMLIGAGIIVVSGTLYFVKKRK</sequence>
<keyword evidence="4" id="KW-0572">Peptidoglycan-anchor</keyword>
<organism evidence="7 8">
    <name type="scientific">Enterococcus ureasiticus</name>
    <dbReference type="NCBI Taxonomy" id="903984"/>
    <lineage>
        <taxon>Bacteria</taxon>
        <taxon>Bacillati</taxon>
        <taxon>Bacillota</taxon>
        <taxon>Bacilli</taxon>
        <taxon>Lactobacillales</taxon>
        <taxon>Enterococcaceae</taxon>
        <taxon>Enterococcus</taxon>
    </lineage>
</organism>
<keyword evidence="5" id="KW-0472">Membrane</keyword>
<dbReference type="EMBL" id="MIJZ01000001">
    <property type="protein sequence ID" value="OEG14392.1"/>
    <property type="molecule type" value="Genomic_DNA"/>
</dbReference>
<protein>
    <recommendedName>
        <fullName evidence="6">Gram-positive cocci surface proteins LPxTG domain-containing protein</fullName>
    </recommendedName>
</protein>